<comment type="caution">
    <text evidence="2">The sequence shown here is derived from an EMBL/GenBank/DDBJ whole genome shotgun (WGS) entry which is preliminary data.</text>
</comment>
<feature type="region of interest" description="Disordered" evidence="1">
    <location>
        <begin position="178"/>
        <end position="209"/>
    </location>
</feature>
<name>A0A8S4P5Q3_OWEFU</name>
<reference evidence="2" key="1">
    <citation type="submission" date="2022-03" db="EMBL/GenBank/DDBJ databases">
        <authorList>
            <person name="Martin C."/>
        </authorList>
    </citation>
    <scope>NUCLEOTIDE SEQUENCE</scope>
</reference>
<feature type="compositionally biased region" description="Basic and acidic residues" evidence="1">
    <location>
        <begin position="178"/>
        <end position="188"/>
    </location>
</feature>
<evidence type="ECO:0000256" key="1">
    <source>
        <dbReference type="SAM" id="MobiDB-lite"/>
    </source>
</evidence>
<dbReference type="EMBL" id="CAIIXF020000007">
    <property type="protein sequence ID" value="CAH1788606.1"/>
    <property type="molecule type" value="Genomic_DNA"/>
</dbReference>
<feature type="region of interest" description="Disordered" evidence="1">
    <location>
        <begin position="33"/>
        <end position="128"/>
    </location>
</feature>
<feature type="compositionally biased region" description="Basic and acidic residues" evidence="1">
    <location>
        <begin position="79"/>
        <end position="97"/>
    </location>
</feature>
<sequence>MAVDKNDKSTKPVETLKEVSEIKHDNIKTTLLKKDEEKKSVNPSADNVNKDTKKLGSLMGRFEKQTEPAKLKPWQKSSIKRDINTKLNVEKVSDQQKVEQPSSPTKKLKSAEVDFGKVEDNQKDSKKSTLGLLTGKFDKAKSETVEIKIDKPDLSKDEKAEIETIDATKVWNLKPLDVQKAKDNRNDLKPISPKASGSPRSPGGGSISSIMDRFQQKSDVKVQLKGAKPKAVHATQETVEIPLVKALSKDSPVIQTSTAIGGTSKPPSTPTTNVHTQSMATGGMSNTEATASGGPVNVELHMQGKKGGSAKIVDTAKGPVGIKLKIGSGGVSVMESNREIKFSSSGSVVLSSSGATVLTSGGTPLQPGSPGITIKFGGKTPPVVKSNAPWKYRL</sequence>
<protein>
    <submittedName>
        <fullName evidence="2">Uncharacterized protein</fullName>
    </submittedName>
</protein>
<feature type="compositionally biased region" description="Basic and acidic residues" evidence="1">
    <location>
        <begin position="109"/>
        <end position="127"/>
    </location>
</feature>
<evidence type="ECO:0000313" key="2">
    <source>
        <dbReference type="EMBL" id="CAH1788606.1"/>
    </source>
</evidence>
<feature type="compositionally biased region" description="Basic and acidic residues" evidence="1">
    <location>
        <begin position="61"/>
        <end position="70"/>
    </location>
</feature>
<dbReference type="Proteomes" id="UP000749559">
    <property type="component" value="Unassembled WGS sequence"/>
</dbReference>
<keyword evidence="3" id="KW-1185">Reference proteome</keyword>
<accession>A0A8S4P5Q3</accession>
<evidence type="ECO:0000313" key="3">
    <source>
        <dbReference type="Proteomes" id="UP000749559"/>
    </source>
</evidence>
<gene>
    <name evidence="2" type="ORF">OFUS_LOCUS14102</name>
</gene>
<dbReference type="AlphaFoldDB" id="A0A8S4P5Q3"/>
<proteinExistence type="predicted"/>
<organism evidence="2 3">
    <name type="scientific">Owenia fusiformis</name>
    <name type="common">Polychaete worm</name>
    <dbReference type="NCBI Taxonomy" id="6347"/>
    <lineage>
        <taxon>Eukaryota</taxon>
        <taxon>Metazoa</taxon>
        <taxon>Spiralia</taxon>
        <taxon>Lophotrochozoa</taxon>
        <taxon>Annelida</taxon>
        <taxon>Polychaeta</taxon>
        <taxon>Sedentaria</taxon>
        <taxon>Canalipalpata</taxon>
        <taxon>Sabellida</taxon>
        <taxon>Oweniida</taxon>
        <taxon>Oweniidae</taxon>
        <taxon>Owenia</taxon>
    </lineage>
</organism>